<comment type="subcellular location">
    <subcellularLocation>
        <location evidence="1">Cell membrane</location>
        <topology evidence="1">Multi-pass membrane protein</topology>
    </subcellularLocation>
    <subcellularLocation>
        <location evidence="6">Membrane</location>
        <topology evidence="6">Multi-pass membrane protein</topology>
    </subcellularLocation>
</comment>
<gene>
    <name evidence="9" type="ordered locus">PST_1795</name>
</gene>
<feature type="transmembrane region" description="Helical" evidence="7">
    <location>
        <begin position="38"/>
        <end position="61"/>
    </location>
</feature>
<dbReference type="Proteomes" id="UP000000233">
    <property type="component" value="Chromosome"/>
</dbReference>
<dbReference type="GO" id="GO:0015031">
    <property type="term" value="P:protein transport"/>
    <property type="evidence" value="ECO:0007669"/>
    <property type="project" value="UniProtKB-KW"/>
</dbReference>
<reference evidence="9 10" key="1">
    <citation type="journal article" date="2008" name="Proc. Natl. Acad. Sci. U.S.A.">
        <title>Nitrogen fixation island and rhizosphere competence traits in the genome of root-associated Pseudomonas stutzeri A1501.</title>
        <authorList>
            <person name="Yan Y."/>
            <person name="Yang J."/>
            <person name="Dou Y."/>
            <person name="Chen M."/>
            <person name="Ping S."/>
            <person name="Peng J."/>
            <person name="Lu W."/>
            <person name="Zhang W."/>
            <person name="Yao Z."/>
            <person name="Li H."/>
            <person name="Liu W."/>
            <person name="He S."/>
            <person name="Geng L."/>
            <person name="Zhang X."/>
            <person name="Yang F."/>
            <person name="Yu H."/>
            <person name="Zhan Y."/>
            <person name="Li D."/>
            <person name="Lin Z."/>
            <person name="Wang Y."/>
            <person name="Elmerich C."/>
            <person name="Lin M."/>
            <person name="Jin Q."/>
        </authorList>
    </citation>
    <scope>NUCLEOTIDE SEQUENCE [LARGE SCALE GENOMIC DNA]</scope>
    <source>
        <strain evidence="9 10">A1501</strain>
    </source>
</reference>
<evidence type="ECO:0000313" key="10">
    <source>
        <dbReference type="Proteomes" id="UP000000233"/>
    </source>
</evidence>
<dbReference type="AlphaFoldDB" id="A4VKG8"/>
<organism evidence="9 10">
    <name type="scientific">Stutzerimonas stutzeri (strain A1501)</name>
    <name type="common">Pseudomonas stutzeri</name>
    <dbReference type="NCBI Taxonomy" id="379731"/>
    <lineage>
        <taxon>Bacteria</taxon>
        <taxon>Pseudomonadati</taxon>
        <taxon>Pseudomonadota</taxon>
        <taxon>Gammaproteobacteria</taxon>
        <taxon>Pseudomonadales</taxon>
        <taxon>Pseudomonadaceae</taxon>
        <taxon>Stutzerimonas</taxon>
    </lineage>
</organism>
<evidence type="ECO:0000256" key="3">
    <source>
        <dbReference type="ARBA" id="ARBA00022692"/>
    </source>
</evidence>
<protein>
    <recommendedName>
        <fullName evidence="8">MotA/TolQ/ExbB proton channel domain-containing protein</fullName>
    </recommendedName>
</protein>
<evidence type="ECO:0000256" key="2">
    <source>
        <dbReference type="ARBA" id="ARBA00022475"/>
    </source>
</evidence>
<evidence type="ECO:0000256" key="6">
    <source>
        <dbReference type="RuleBase" id="RU004057"/>
    </source>
</evidence>
<dbReference type="GO" id="GO:0005886">
    <property type="term" value="C:plasma membrane"/>
    <property type="evidence" value="ECO:0007669"/>
    <property type="project" value="UniProtKB-SubCell"/>
</dbReference>
<evidence type="ECO:0000256" key="5">
    <source>
        <dbReference type="ARBA" id="ARBA00023136"/>
    </source>
</evidence>
<comment type="similarity">
    <text evidence="6">Belongs to the exbB/tolQ family.</text>
</comment>
<evidence type="ECO:0000313" key="9">
    <source>
        <dbReference type="EMBL" id="ABP79469.1"/>
    </source>
</evidence>
<accession>A4VKG8</accession>
<keyword evidence="3 7" id="KW-0812">Transmembrane</keyword>
<evidence type="ECO:0000256" key="1">
    <source>
        <dbReference type="ARBA" id="ARBA00004651"/>
    </source>
</evidence>
<keyword evidence="6" id="KW-0653">Protein transport</keyword>
<keyword evidence="2" id="KW-1003">Cell membrane</keyword>
<dbReference type="eggNOG" id="COG0811">
    <property type="taxonomic scope" value="Bacteria"/>
</dbReference>
<proteinExistence type="inferred from homology"/>
<dbReference type="Pfam" id="PF01618">
    <property type="entry name" value="MotA_ExbB"/>
    <property type="match status" value="1"/>
</dbReference>
<evidence type="ECO:0000259" key="8">
    <source>
        <dbReference type="Pfam" id="PF01618"/>
    </source>
</evidence>
<keyword evidence="6" id="KW-0813">Transport</keyword>
<keyword evidence="4 7" id="KW-1133">Transmembrane helix</keyword>
<feature type="transmembrane region" description="Helical" evidence="7">
    <location>
        <begin position="139"/>
        <end position="162"/>
    </location>
</feature>
<keyword evidence="5 7" id="KW-0472">Membrane</keyword>
<sequence>MQGTSNGPIAVSPSFPKTNEKNLMSILESSLYELTRVFLAPVLLLILAALAYAFLALGSFVMEAWQRRAGRYRSALAAHQRVHGGTSDDLELWIMQRLEWLRVTSRSAPMLGLVATMIPMGPALLALTESDAKGIGENLVIAFSAVILALIASSITFFVLTVRRRWLLQELRAIERMGEQN</sequence>
<feature type="transmembrane region" description="Helical" evidence="7">
    <location>
        <begin position="107"/>
        <end position="127"/>
    </location>
</feature>
<evidence type="ECO:0000256" key="7">
    <source>
        <dbReference type="SAM" id="Phobius"/>
    </source>
</evidence>
<dbReference type="HOGENOM" id="CLU_088835_2_0_6"/>
<keyword evidence="10" id="KW-1185">Reference proteome</keyword>
<feature type="domain" description="MotA/TolQ/ExbB proton channel" evidence="8">
    <location>
        <begin position="95"/>
        <end position="162"/>
    </location>
</feature>
<dbReference type="EMBL" id="CP000304">
    <property type="protein sequence ID" value="ABP79469.1"/>
    <property type="molecule type" value="Genomic_DNA"/>
</dbReference>
<dbReference type="KEGG" id="psa:PST_1795"/>
<evidence type="ECO:0000256" key="4">
    <source>
        <dbReference type="ARBA" id="ARBA00022989"/>
    </source>
</evidence>
<name>A4VKG8_STUS1</name>
<dbReference type="InterPro" id="IPR002898">
    <property type="entry name" value="MotA_ExbB_proton_chnl"/>
</dbReference>